<proteinExistence type="inferred from homology"/>
<accession>A0A7Y9LM94</accession>
<feature type="chain" id="PRO_5031202518" evidence="2">
    <location>
        <begin position="33"/>
        <end position="332"/>
    </location>
</feature>
<evidence type="ECO:0000256" key="1">
    <source>
        <dbReference type="ARBA" id="ARBA00006987"/>
    </source>
</evidence>
<dbReference type="AlphaFoldDB" id="A0A7Y9LM94"/>
<comment type="similarity">
    <text evidence="1">Belongs to the UPF0065 (bug) family.</text>
</comment>
<name>A0A7Y9LM94_9BURK</name>
<dbReference type="PANTHER" id="PTHR42928">
    <property type="entry name" value="TRICARBOXYLATE-BINDING PROTEIN"/>
    <property type="match status" value="1"/>
</dbReference>
<keyword evidence="2" id="KW-0732">Signal</keyword>
<dbReference type="PIRSF" id="PIRSF017082">
    <property type="entry name" value="YflP"/>
    <property type="match status" value="1"/>
</dbReference>
<keyword evidence="3" id="KW-0675">Receptor</keyword>
<dbReference type="InterPro" id="IPR005064">
    <property type="entry name" value="BUG"/>
</dbReference>
<evidence type="ECO:0000313" key="3">
    <source>
        <dbReference type="EMBL" id="NYE83387.1"/>
    </source>
</evidence>
<protein>
    <submittedName>
        <fullName evidence="3">Tripartite-type tricarboxylate transporter receptor subunit TctC</fullName>
    </submittedName>
</protein>
<dbReference type="PANTHER" id="PTHR42928:SF5">
    <property type="entry name" value="BLR1237 PROTEIN"/>
    <property type="match status" value="1"/>
</dbReference>
<dbReference type="EMBL" id="JACBYR010000001">
    <property type="protein sequence ID" value="NYE83387.1"/>
    <property type="molecule type" value="Genomic_DNA"/>
</dbReference>
<reference evidence="3 4" key="1">
    <citation type="submission" date="2020-07" db="EMBL/GenBank/DDBJ databases">
        <title>Genomic Encyclopedia of Type Strains, Phase IV (KMG-V): Genome sequencing to study the core and pangenomes of soil and plant-associated prokaryotes.</title>
        <authorList>
            <person name="Whitman W."/>
        </authorList>
    </citation>
    <scope>NUCLEOTIDE SEQUENCE [LARGE SCALE GENOMIC DNA]</scope>
    <source>
        <strain evidence="3 4">SAS40</strain>
    </source>
</reference>
<feature type="signal peptide" evidence="2">
    <location>
        <begin position="1"/>
        <end position="32"/>
    </location>
</feature>
<organism evidence="3 4">
    <name type="scientific">Pigmentiphaga litoralis</name>
    <dbReference type="NCBI Taxonomy" id="516702"/>
    <lineage>
        <taxon>Bacteria</taxon>
        <taxon>Pseudomonadati</taxon>
        <taxon>Pseudomonadota</taxon>
        <taxon>Betaproteobacteria</taxon>
        <taxon>Burkholderiales</taxon>
        <taxon>Alcaligenaceae</taxon>
        <taxon>Pigmentiphaga</taxon>
    </lineage>
</organism>
<sequence length="332" mass="34354">MKFVPSLSRVSRSALSVSLTALSVVAAAPAFAADYPDHAIRLVVPAPPGDGTDILARSIGKVLGERLGQSVVIENRPGAGGGIAADAVAKAAPDGYTLMMGNASSHAVTPGLYKKLSWDPVRDFTPIALVASAPNVLVVNPNLPVRNIQEFIAYAKANPGKLNIASGGNGSLSHLSAELFNSMAGTQITHVPYKGAAPAVTALMGGEVSALMINIPTVTQHIASGKLRGLAVSAKTRSPQLPDLPTLDEAGLKGYDTEAWFGLFAPAKTPAAVITKLQAYTRASLADTAVQTQMRNMGAVKSDLQGAAFGTFMQQDLNKYGAIIKSANVQVD</sequence>
<dbReference type="Pfam" id="PF03401">
    <property type="entry name" value="TctC"/>
    <property type="match status" value="1"/>
</dbReference>
<dbReference type="SUPFAM" id="SSF53850">
    <property type="entry name" value="Periplasmic binding protein-like II"/>
    <property type="match status" value="1"/>
</dbReference>
<evidence type="ECO:0000313" key="4">
    <source>
        <dbReference type="Proteomes" id="UP000542125"/>
    </source>
</evidence>
<evidence type="ECO:0000256" key="2">
    <source>
        <dbReference type="SAM" id="SignalP"/>
    </source>
</evidence>
<gene>
    <name evidence="3" type="ORF">FHW18_002658</name>
</gene>
<dbReference type="Gene3D" id="3.40.190.10">
    <property type="entry name" value="Periplasmic binding protein-like II"/>
    <property type="match status" value="1"/>
</dbReference>
<dbReference type="Gene3D" id="3.40.190.150">
    <property type="entry name" value="Bordetella uptake gene, domain 1"/>
    <property type="match status" value="1"/>
</dbReference>
<dbReference type="RefSeq" id="WP_179586996.1">
    <property type="nucleotide sequence ID" value="NZ_JACBYR010000001.1"/>
</dbReference>
<dbReference type="CDD" id="cd13578">
    <property type="entry name" value="PBP2_Bug27"/>
    <property type="match status" value="1"/>
</dbReference>
<keyword evidence="4" id="KW-1185">Reference proteome</keyword>
<comment type="caution">
    <text evidence="3">The sequence shown here is derived from an EMBL/GenBank/DDBJ whole genome shotgun (WGS) entry which is preliminary data.</text>
</comment>
<dbReference type="InterPro" id="IPR042100">
    <property type="entry name" value="Bug_dom1"/>
</dbReference>
<dbReference type="Proteomes" id="UP000542125">
    <property type="component" value="Unassembled WGS sequence"/>
</dbReference>